<evidence type="ECO:0000259" key="2">
    <source>
        <dbReference type="Pfam" id="PF16841"/>
    </source>
</evidence>
<comment type="caution">
    <text evidence="3">The sequence shown here is derived from an EMBL/GenBank/DDBJ whole genome shotgun (WGS) entry which is preliminary data.</text>
</comment>
<protein>
    <submittedName>
        <fullName evidence="3">Carbohydrate-binding domain-containing protein</fullName>
    </submittedName>
</protein>
<dbReference type="Gene3D" id="2.60.60.40">
    <property type="match status" value="1"/>
</dbReference>
<dbReference type="Pfam" id="PF16841">
    <property type="entry name" value="CBM60"/>
    <property type="match status" value="1"/>
</dbReference>
<organism evidence="3 4">
    <name type="scientific">Muricoccus vinaceus</name>
    <dbReference type="NCBI Taxonomy" id="424704"/>
    <lineage>
        <taxon>Bacteria</taxon>
        <taxon>Pseudomonadati</taxon>
        <taxon>Pseudomonadota</taxon>
        <taxon>Alphaproteobacteria</taxon>
        <taxon>Acetobacterales</taxon>
        <taxon>Roseomonadaceae</taxon>
        <taxon>Muricoccus</taxon>
    </lineage>
</organism>
<dbReference type="InterPro" id="IPR031768">
    <property type="entry name" value="CBM60_xylan-bd"/>
</dbReference>
<feature type="non-terminal residue" evidence="3">
    <location>
        <position position="1"/>
    </location>
</feature>
<evidence type="ECO:0000313" key="4">
    <source>
        <dbReference type="Proteomes" id="UP001589789"/>
    </source>
</evidence>
<proteinExistence type="predicted"/>
<accession>A0ABV6IZE3</accession>
<feature type="compositionally biased region" description="Pro residues" evidence="1">
    <location>
        <begin position="25"/>
        <end position="39"/>
    </location>
</feature>
<gene>
    <name evidence="3" type="ORF">ACFFIC_26105</name>
</gene>
<reference evidence="3 4" key="1">
    <citation type="submission" date="2024-09" db="EMBL/GenBank/DDBJ databases">
        <authorList>
            <person name="Sun Q."/>
            <person name="Mori K."/>
        </authorList>
    </citation>
    <scope>NUCLEOTIDE SEQUENCE [LARGE SCALE GENOMIC DNA]</scope>
    <source>
        <strain evidence="3 4">CCM 7468</strain>
    </source>
</reference>
<dbReference type="EMBL" id="JBHLVZ010000088">
    <property type="protein sequence ID" value="MFC0388996.1"/>
    <property type="molecule type" value="Genomic_DNA"/>
</dbReference>
<dbReference type="Proteomes" id="UP001589789">
    <property type="component" value="Unassembled WGS sequence"/>
</dbReference>
<feature type="domain" description="Carbohydrate binding module xylan-binding" evidence="2">
    <location>
        <begin position="54"/>
        <end position="141"/>
    </location>
</feature>
<keyword evidence="4" id="KW-1185">Reference proteome</keyword>
<feature type="region of interest" description="Disordered" evidence="1">
    <location>
        <begin position="25"/>
        <end position="46"/>
    </location>
</feature>
<evidence type="ECO:0000256" key="1">
    <source>
        <dbReference type="SAM" id="MobiDB-lite"/>
    </source>
</evidence>
<evidence type="ECO:0000313" key="3">
    <source>
        <dbReference type="EMBL" id="MFC0388996.1"/>
    </source>
</evidence>
<sequence length="190" mass="18913">AVPSSTLALKNSGAVQVSVPAAPVVIPPTPPTPPAPTPPATTTTTIGSGSDALVLKISEDAYNGHAQYTIKVDGVQVGGVLTASASHALGQSDTVTVKGNWGSAAHKVEVSFLNDAWGGTSSTDRNLYVDSITYGGKAVPSSTVMIGKPETVAFTTPAAAVVPPLGGTSTTIGNGSDALVLKISEDAYNG</sequence>
<dbReference type="RefSeq" id="WP_377055949.1">
    <property type="nucleotide sequence ID" value="NZ_JBHLVZ010000088.1"/>
</dbReference>
<feature type="non-terminal residue" evidence="3">
    <location>
        <position position="190"/>
    </location>
</feature>
<name>A0ABV6IZE3_9PROT</name>